<dbReference type="RefSeq" id="WP_021006357.1">
    <property type="nucleotide sequence ID" value="NC_022247.1"/>
</dbReference>
<dbReference type="PATRIC" id="fig|1246301.3.peg.1753"/>
<evidence type="ECO:0000313" key="3">
    <source>
        <dbReference type="Proteomes" id="UP000016223"/>
    </source>
</evidence>
<dbReference type="KEGG" id="vpd:VAPA_1c17210"/>
<accession>T1X918</accession>
<dbReference type="EMBL" id="CP003911">
    <property type="protein sequence ID" value="AGU48829.1"/>
    <property type="molecule type" value="Genomic_DNA"/>
</dbReference>
<organism evidence="2 3">
    <name type="scientific">Variovorax paradoxus B4</name>
    <dbReference type="NCBI Taxonomy" id="1246301"/>
    <lineage>
        <taxon>Bacteria</taxon>
        <taxon>Pseudomonadati</taxon>
        <taxon>Pseudomonadota</taxon>
        <taxon>Betaproteobacteria</taxon>
        <taxon>Burkholderiales</taxon>
        <taxon>Comamonadaceae</taxon>
        <taxon>Variovorax</taxon>
    </lineage>
</organism>
<feature type="compositionally biased region" description="Low complexity" evidence="1">
    <location>
        <begin position="177"/>
        <end position="198"/>
    </location>
</feature>
<dbReference type="Proteomes" id="UP000016223">
    <property type="component" value="Chromosome 1"/>
</dbReference>
<feature type="region of interest" description="Disordered" evidence="1">
    <location>
        <begin position="174"/>
        <end position="198"/>
    </location>
</feature>
<proteinExistence type="predicted"/>
<name>T1X918_VARPD</name>
<dbReference type="HOGENOM" id="CLU_653711_0_0_4"/>
<sequence>MWVKNNGAGALTITPTTSTIDGAATLVLATGQWALIVSDGTNYQTAAYVPSGGGGLTVFTESLETASPNSSINAARLLVSAAGATTDTDFVLQPKGVGALLAQLPTASSVGGNKRGANAVDWQTVRSAAAQVASGTRSVISGGANNTNAGISAVISGGIGNTISSGTATTVGGGSGNTVSGNQNTVSGGASNNASGGSSCVGGGEGNITSVGDYTTIGGGDRNQASNYNATVGGGTQNIASGDSSTVPGGAFSQAVGAASTAMGAYALARTRGAVASASGNFSTVGDAQTERLVQRALTTGATTTALSADGSTPGANTCAVLPNNSMFAFTIMVSAKVTTFGDRAAYQITGAISRGANAASTQIDGTTTVTTLAAIGGASAWVVTVTANTTLGSLQVNVTGAAATNIKWVATISLTEVVG</sequence>
<evidence type="ECO:0000256" key="1">
    <source>
        <dbReference type="SAM" id="MobiDB-lite"/>
    </source>
</evidence>
<protein>
    <submittedName>
        <fullName evidence="2">Uncharacterized protein</fullName>
    </submittedName>
</protein>
<dbReference type="InterPro" id="IPR011049">
    <property type="entry name" value="Serralysin-like_metalloprot_C"/>
</dbReference>
<reference evidence="2 3" key="1">
    <citation type="submission" date="2012-10" db="EMBL/GenBank/DDBJ databases">
        <title>Genome sequence of Variovorax paradoxus B4.</title>
        <authorList>
            <person name="Schuldes J."/>
            <person name="Brandt U."/>
            <person name="Hiessl S."/>
            <person name="Wuebbeler J.H."/>
            <person name="Thuermer A."/>
            <person name="Steinbuechel A."/>
            <person name="Daniel R."/>
        </authorList>
    </citation>
    <scope>NUCLEOTIDE SEQUENCE [LARGE SCALE GENOMIC DNA]</scope>
    <source>
        <strain evidence="2 3">B4</strain>
    </source>
</reference>
<dbReference type="OrthoDB" id="8854065at2"/>
<dbReference type="AlphaFoldDB" id="T1X918"/>
<dbReference type="Gene3D" id="2.150.10.10">
    <property type="entry name" value="Serralysin-like metalloprotease, C-terminal"/>
    <property type="match status" value="1"/>
</dbReference>
<gene>
    <name evidence="2" type="ORF">VAPA_1c17210</name>
</gene>
<evidence type="ECO:0000313" key="2">
    <source>
        <dbReference type="EMBL" id="AGU48829.1"/>
    </source>
</evidence>